<dbReference type="Gene3D" id="1.10.1530.10">
    <property type="match status" value="1"/>
</dbReference>
<gene>
    <name evidence="3" type="ORF">EDC65_4995</name>
</gene>
<dbReference type="Gene3D" id="3.30.1370.60">
    <property type="entry name" value="Hypothetical oxidoreductase yiak, domain 2"/>
    <property type="match status" value="1"/>
</dbReference>
<dbReference type="InterPro" id="IPR036111">
    <property type="entry name" value="Mal/L-sulfo/L-lacto_DH-like_sf"/>
</dbReference>
<dbReference type="InterPro" id="IPR043144">
    <property type="entry name" value="Mal/L-sulf/L-lact_DH-like_ah"/>
</dbReference>
<sequence>MAAVTTRIPAERLRRQLALVFDAWGMPDDQAAAVIDVMVETDLRGVDSHGVSMLPLYDKLRREGKVLAAPEVKVTREAPVTALVDAGHGLGHYAAVRGMSIAIEKAKASGMAAVGVFNSNHYGPAGYYALMAAQAGLIGMSFTNVWNSAVVPTRSRVPMFGTNPIAFAAPAGHNPPFCLDMATSTVAIGKLRVAYLNEKPVPAGWAMDEAGQPLTDATAALESRHLTPLGGLAEMSSHKGYGLGAMVEILCAMLTGAWYAPVKAKKAPDDPMFNIGHFFFAIDPKAFRDPGEFEADLDGMIDALRAAEPAEAGKPVLVHGDPELANHAERTANGIPMPPALLDEVRDVARLNNVAFVLDGQV</sequence>
<protein>
    <submittedName>
        <fullName evidence="3">LDH2 family malate/lactate/ureidoglycolate dehydrogenase</fullName>
    </submittedName>
</protein>
<comment type="caution">
    <text evidence="3">The sequence shown here is derived from an EMBL/GenBank/DDBJ whole genome shotgun (WGS) entry which is preliminary data.</text>
</comment>
<organism evidence="3 4">
    <name type="scientific">Stella humosa</name>
    <dbReference type="NCBI Taxonomy" id="94"/>
    <lineage>
        <taxon>Bacteria</taxon>
        <taxon>Pseudomonadati</taxon>
        <taxon>Pseudomonadota</taxon>
        <taxon>Alphaproteobacteria</taxon>
        <taxon>Rhodospirillales</taxon>
        <taxon>Stellaceae</taxon>
        <taxon>Stella</taxon>
    </lineage>
</organism>
<keyword evidence="2" id="KW-0560">Oxidoreductase</keyword>
<dbReference type="InterPro" id="IPR043143">
    <property type="entry name" value="Mal/L-sulf/L-lact_DH-like_NADP"/>
</dbReference>
<dbReference type="RefSeq" id="WP_123694777.1">
    <property type="nucleotide sequence ID" value="NZ_AP019700.1"/>
</dbReference>
<reference evidence="3 4" key="1">
    <citation type="submission" date="2018-11" db="EMBL/GenBank/DDBJ databases">
        <title>Genomic Encyclopedia of Type Strains, Phase IV (KMG-IV): sequencing the most valuable type-strain genomes for metagenomic binning, comparative biology and taxonomic classification.</title>
        <authorList>
            <person name="Goeker M."/>
        </authorList>
    </citation>
    <scope>NUCLEOTIDE SEQUENCE [LARGE SCALE GENOMIC DNA]</scope>
    <source>
        <strain evidence="3 4">DSM 5900</strain>
    </source>
</reference>
<dbReference type="Proteomes" id="UP000278222">
    <property type="component" value="Unassembled WGS sequence"/>
</dbReference>
<dbReference type="OrthoDB" id="9811519at2"/>
<evidence type="ECO:0000313" key="3">
    <source>
        <dbReference type="EMBL" id="ROP81140.1"/>
    </source>
</evidence>
<evidence type="ECO:0000256" key="1">
    <source>
        <dbReference type="ARBA" id="ARBA00006056"/>
    </source>
</evidence>
<keyword evidence="4" id="KW-1185">Reference proteome</keyword>
<dbReference type="InterPro" id="IPR003767">
    <property type="entry name" value="Malate/L-lactate_DH-like"/>
</dbReference>
<evidence type="ECO:0000313" key="4">
    <source>
        <dbReference type="Proteomes" id="UP000278222"/>
    </source>
</evidence>
<dbReference type="Pfam" id="PF02615">
    <property type="entry name" value="Ldh_2"/>
    <property type="match status" value="1"/>
</dbReference>
<dbReference type="GO" id="GO:0016491">
    <property type="term" value="F:oxidoreductase activity"/>
    <property type="evidence" value="ECO:0007669"/>
    <property type="project" value="UniProtKB-KW"/>
</dbReference>
<name>A0A3N1KRX4_9PROT</name>
<dbReference type="AlphaFoldDB" id="A0A3N1KRX4"/>
<dbReference type="PANTHER" id="PTHR11091:SF0">
    <property type="entry name" value="MALATE DEHYDROGENASE"/>
    <property type="match status" value="1"/>
</dbReference>
<dbReference type="PANTHER" id="PTHR11091">
    <property type="entry name" value="OXIDOREDUCTASE-RELATED"/>
    <property type="match status" value="1"/>
</dbReference>
<evidence type="ECO:0000256" key="2">
    <source>
        <dbReference type="ARBA" id="ARBA00023002"/>
    </source>
</evidence>
<dbReference type="SUPFAM" id="SSF89733">
    <property type="entry name" value="L-sulfolactate dehydrogenase-like"/>
    <property type="match status" value="1"/>
</dbReference>
<dbReference type="EMBL" id="RJKX01000018">
    <property type="protein sequence ID" value="ROP81140.1"/>
    <property type="molecule type" value="Genomic_DNA"/>
</dbReference>
<accession>A0A3N1KRX4</accession>
<comment type="similarity">
    <text evidence="1">Belongs to the LDH2/MDH2 oxidoreductase family.</text>
</comment>
<proteinExistence type="inferred from homology"/>